<organism evidence="1 2">
    <name type="scientific">Thermococcus aggregans</name>
    <dbReference type="NCBI Taxonomy" id="110163"/>
    <lineage>
        <taxon>Archaea</taxon>
        <taxon>Methanobacteriati</taxon>
        <taxon>Methanobacteriota</taxon>
        <taxon>Thermococci</taxon>
        <taxon>Thermococcales</taxon>
        <taxon>Thermococcaceae</taxon>
        <taxon>Thermococcus</taxon>
    </lineage>
</organism>
<accession>A0A9E7MY42</accession>
<protein>
    <submittedName>
        <fullName evidence="1">Uncharacterized protein</fullName>
    </submittedName>
</protein>
<reference evidence="1" key="1">
    <citation type="journal article" date="1998" name="Int. J. Syst. Bacteriol. 48 Pt">
        <title>Thermococcus guaymasensis sp. nov. and Thermococcus aggregans sp. nov., two novel thermophilic archaea isolated from the Guaymas Basin hydrothermal vent site.</title>
        <authorList>
            <person name="Canganella F."/>
            <person name="Jones W.J."/>
            <person name="Gambacorta A."/>
            <person name="Antranikian G."/>
        </authorList>
    </citation>
    <scope>NUCLEOTIDE SEQUENCE</scope>
    <source>
        <strain evidence="1">TY</strain>
    </source>
</reference>
<evidence type="ECO:0000313" key="1">
    <source>
        <dbReference type="EMBL" id="USS41038.1"/>
    </source>
</evidence>
<dbReference type="KEGG" id="tagg:NF865_02135"/>
<sequence>MGKIIITIDVPDGMEDVVKSLLEKEAKLINEKAFKSRFQEDVWDFKGKEEKHR</sequence>
<dbReference type="AlphaFoldDB" id="A0A9E7MY42"/>
<keyword evidence="2" id="KW-1185">Reference proteome</keyword>
<dbReference type="RefSeq" id="WP_253304979.1">
    <property type="nucleotide sequence ID" value="NZ_CP099582.1"/>
</dbReference>
<reference evidence="1" key="2">
    <citation type="submission" date="2022-06" db="EMBL/GenBank/DDBJ databases">
        <authorList>
            <person name="Park Y.-J."/>
        </authorList>
    </citation>
    <scope>NUCLEOTIDE SEQUENCE</scope>
    <source>
        <strain evidence="1">TY</strain>
    </source>
</reference>
<gene>
    <name evidence="1" type="ORF">NF865_02135</name>
</gene>
<evidence type="ECO:0000313" key="2">
    <source>
        <dbReference type="Proteomes" id="UP001055732"/>
    </source>
</evidence>
<name>A0A9E7MY42_THEAG</name>
<dbReference type="EMBL" id="CP099582">
    <property type="protein sequence ID" value="USS41038.1"/>
    <property type="molecule type" value="Genomic_DNA"/>
</dbReference>
<proteinExistence type="predicted"/>
<dbReference type="Proteomes" id="UP001055732">
    <property type="component" value="Chromosome"/>
</dbReference>